<organism evidence="10 11">
    <name type="scientific">Candidatus Tagabacteria bacterium CG09_land_8_20_14_0_10_41_14</name>
    <dbReference type="NCBI Taxonomy" id="1975021"/>
    <lineage>
        <taxon>Bacteria</taxon>
        <taxon>Candidatus Tagaibacteriota</taxon>
    </lineage>
</organism>
<comment type="subunit">
    <text evidence="9">Component of the Sec protein translocase complex. Heterotrimer consisting of SecY, SecE and SecG subunits. The heterotrimers can form oligomers, although 1 heterotrimer is thought to be able to translocate proteins. Interacts with the ribosome. Interacts with SecDF, and other proteins may be involved. Interacts with SecA.</text>
</comment>
<evidence type="ECO:0000256" key="1">
    <source>
        <dbReference type="ARBA" id="ARBA00004370"/>
    </source>
</evidence>
<evidence type="ECO:0000256" key="8">
    <source>
        <dbReference type="ARBA" id="ARBA00023136"/>
    </source>
</evidence>
<evidence type="ECO:0000313" key="10">
    <source>
        <dbReference type="EMBL" id="PIS13722.1"/>
    </source>
</evidence>
<dbReference type="InterPro" id="IPR005807">
    <property type="entry name" value="SecE_bac"/>
</dbReference>
<evidence type="ECO:0000256" key="4">
    <source>
        <dbReference type="ARBA" id="ARBA00022692"/>
    </source>
</evidence>
<keyword evidence="2 9" id="KW-0813">Transport</keyword>
<dbReference type="Proteomes" id="UP000230353">
    <property type="component" value="Unassembled WGS sequence"/>
</dbReference>
<name>A0A2H0WM44_9BACT</name>
<feature type="transmembrane region" description="Helical" evidence="9">
    <location>
        <begin position="29"/>
        <end position="47"/>
    </location>
</feature>
<protein>
    <recommendedName>
        <fullName evidence="9">Protein translocase subunit SecE</fullName>
    </recommendedName>
</protein>
<dbReference type="InterPro" id="IPR001901">
    <property type="entry name" value="Translocase_SecE/Sec61-g"/>
</dbReference>
<dbReference type="GO" id="GO:0008320">
    <property type="term" value="F:protein transmembrane transporter activity"/>
    <property type="evidence" value="ECO:0007669"/>
    <property type="project" value="UniProtKB-UniRule"/>
</dbReference>
<dbReference type="InterPro" id="IPR038379">
    <property type="entry name" value="SecE_sf"/>
</dbReference>
<proteinExistence type="inferred from homology"/>
<reference evidence="11" key="1">
    <citation type="submission" date="2017-09" db="EMBL/GenBank/DDBJ databases">
        <title>Depth-based differentiation of microbial function through sediment-hosted aquifers and enrichment of novel symbionts in the deep terrestrial subsurface.</title>
        <authorList>
            <person name="Probst A.J."/>
            <person name="Ladd B."/>
            <person name="Jarett J.K."/>
            <person name="Geller-Mcgrath D.E."/>
            <person name="Sieber C.M.K."/>
            <person name="Emerson J.B."/>
            <person name="Anantharaman K."/>
            <person name="Thomas B.C."/>
            <person name="Malmstrom R."/>
            <person name="Stieglmeier M."/>
            <person name="Klingl A."/>
            <person name="Woyke T."/>
            <person name="Ryan C.M."/>
            <person name="Banfield J.F."/>
        </authorList>
    </citation>
    <scope>NUCLEOTIDE SEQUENCE [LARGE SCALE GENOMIC DNA]</scope>
</reference>
<keyword evidence="5 9" id="KW-0653">Protein transport</keyword>
<comment type="similarity">
    <text evidence="9">Belongs to the SecE/SEC61-gamma family.</text>
</comment>
<keyword evidence="4 9" id="KW-0812">Transmembrane</keyword>
<evidence type="ECO:0000256" key="7">
    <source>
        <dbReference type="ARBA" id="ARBA00023010"/>
    </source>
</evidence>
<comment type="caution">
    <text evidence="10">The sequence shown here is derived from an EMBL/GenBank/DDBJ whole genome shotgun (WGS) entry which is preliminary data.</text>
</comment>
<accession>A0A2H0WM44</accession>
<dbReference type="Gene3D" id="1.20.5.1030">
    <property type="entry name" value="Preprotein translocase secy subunit"/>
    <property type="match status" value="1"/>
</dbReference>
<evidence type="ECO:0000256" key="6">
    <source>
        <dbReference type="ARBA" id="ARBA00022989"/>
    </source>
</evidence>
<sequence>MQRLINYLKGTRVELSYVNWPTKKQTRNYTLLVVGISLLVAAFLGFFDRLFTFLLQTFIL</sequence>
<evidence type="ECO:0000256" key="2">
    <source>
        <dbReference type="ARBA" id="ARBA00022448"/>
    </source>
</evidence>
<dbReference type="HAMAP" id="MF_00422">
    <property type="entry name" value="SecE"/>
    <property type="match status" value="1"/>
</dbReference>
<dbReference type="AlphaFoldDB" id="A0A2H0WM44"/>
<comment type="subcellular location">
    <subcellularLocation>
        <location evidence="9">Cell membrane</location>
        <topology evidence="9">Single-pass membrane protein</topology>
    </subcellularLocation>
    <subcellularLocation>
        <location evidence="1">Membrane</location>
    </subcellularLocation>
</comment>
<dbReference type="GO" id="GO:0043952">
    <property type="term" value="P:protein transport by the Sec complex"/>
    <property type="evidence" value="ECO:0007669"/>
    <property type="project" value="UniProtKB-UniRule"/>
</dbReference>
<comment type="function">
    <text evidence="9">Essential subunit of the Sec protein translocation channel SecYEG. Clamps together the 2 halves of SecY. May contact the channel plug during translocation.</text>
</comment>
<dbReference type="GO" id="GO:0005886">
    <property type="term" value="C:plasma membrane"/>
    <property type="evidence" value="ECO:0007669"/>
    <property type="project" value="UniProtKB-SubCell"/>
</dbReference>
<dbReference type="PANTHER" id="PTHR33910">
    <property type="entry name" value="PROTEIN TRANSLOCASE SUBUNIT SECE"/>
    <property type="match status" value="1"/>
</dbReference>
<dbReference type="GO" id="GO:0009306">
    <property type="term" value="P:protein secretion"/>
    <property type="evidence" value="ECO:0007669"/>
    <property type="project" value="UniProtKB-UniRule"/>
</dbReference>
<keyword evidence="8 9" id="KW-0472">Membrane</keyword>
<dbReference type="PANTHER" id="PTHR33910:SF1">
    <property type="entry name" value="PROTEIN TRANSLOCASE SUBUNIT SECE"/>
    <property type="match status" value="1"/>
</dbReference>
<evidence type="ECO:0000256" key="5">
    <source>
        <dbReference type="ARBA" id="ARBA00022927"/>
    </source>
</evidence>
<keyword evidence="6 9" id="KW-1133">Transmembrane helix</keyword>
<dbReference type="Pfam" id="PF00584">
    <property type="entry name" value="SecE"/>
    <property type="match status" value="1"/>
</dbReference>
<gene>
    <name evidence="9 10" type="primary">secE</name>
    <name evidence="10" type="ORF">COT67_00300</name>
</gene>
<keyword evidence="7 9" id="KW-0811">Translocation</keyword>
<evidence type="ECO:0000256" key="9">
    <source>
        <dbReference type="HAMAP-Rule" id="MF_00422"/>
    </source>
</evidence>
<dbReference type="NCBIfam" id="TIGR00964">
    <property type="entry name" value="secE_bact"/>
    <property type="match status" value="1"/>
</dbReference>
<evidence type="ECO:0000313" key="11">
    <source>
        <dbReference type="Proteomes" id="UP000230353"/>
    </source>
</evidence>
<dbReference type="GO" id="GO:0006605">
    <property type="term" value="P:protein targeting"/>
    <property type="evidence" value="ECO:0007669"/>
    <property type="project" value="UniProtKB-UniRule"/>
</dbReference>
<evidence type="ECO:0000256" key="3">
    <source>
        <dbReference type="ARBA" id="ARBA00022475"/>
    </source>
</evidence>
<dbReference type="EMBL" id="PEZL01000005">
    <property type="protein sequence ID" value="PIS13722.1"/>
    <property type="molecule type" value="Genomic_DNA"/>
</dbReference>
<keyword evidence="3 9" id="KW-1003">Cell membrane</keyword>
<dbReference type="GO" id="GO:0065002">
    <property type="term" value="P:intracellular protein transmembrane transport"/>
    <property type="evidence" value="ECO:0007669"/>
    <property type="project" value="UniProtKB-UniRule"/>
</dbReference>